<evidence type="ECO:0000256" key="1">
    <source>
        <dbReference type="SAM" id="MobiDB-lite"/>
    </source>
</evidence>
<keyword evidence="2" id="KW-0472">Membrane</keyword>
<evidence type="ECO:0000313" key="3">
    <source>
        <dbReference type="EMBL" id="TKK64768.1"/>
    </source>
</evidence>
<feature type="region of interest" description="Disordered" evidence="1">
    <location>
        <begin position="169"/>
        <end position="197"/>
    </location>
</feature>
<reference evidence="3 4" key="1">
    <citation type="submission" date="2019-05" db="EMBL/GenBank/DDBJ databases">
        <title>Panacibacter sp. strain 17mud1-8 Genome sequencing and assembly.</title>
        <authorList>
            <person name="Chhetri G."/>
        </authorList>
    </citation>
    <scope>NUCLEOTIDE SEQUENCE [LARGE SCALE GENOMIC DNA]</scope>
    <source>
        <strain evidence="3 4">17mud1-8</strain>
    </source>
</reference>
<proteinExistence type="predicted"/>
<accession>A0A4U3KR16</accession>
<evidence type="ECO:0000313" key="4">
    <source>
        <dbReference type="Proteomes" id="UP000305848"/>
    </source>
</evidence>
<keyword evidence="4" id="KW-1185">Reference proteome</keyword>
<feature type="compositionally biased region" description="Polar residues" evidence="1">
    <location>
        <begin position="112"/>
        <end position="136"/>
    </location>
</feature>
<feature type="region of interest" description="Disordered" evidence="1">
    <location>
        <begin position="80"/>
        <end position="145"/>
    </location>
</feature>
<comment type="caution">
    <text evidence="3">The sequence shown here is derived from an EMBL/GenBank/DDBJ whole genome shotgun (WGS) entry which is preliminary data.</text>
</comment>
<feature type="compositionally biased region" description="Low complexity" evidence="1">
    <location>
        <begin position="175"/>
        <end position="197"/>
    </location>
</feature>
<gene>
    <name evidence="3" type="ORF">FC093_21710</name>
</gene>
<organism evidence="3 4">
    <name type="scientific">Ilyomonas limi</name>
    <dbReference type="NCBI Taxonomy" id="2575867"/>
    <lineage>
        <taxon>Bacteria</taxon>
        <taxon>Pseudomonadati</taxon>
        <taxon>Bacteroidota</taxon>
        <taxon>Chitinophagia</taxon>
        <taxon>Chitinophagales</taxon>
        <taxon>Chitinophagaceae</taxon>
        <taxon>Ilyomonas</taxon>
    </lineage>
</organism>
<name>A0A4U3KR16_9BACT</name>
<feature type="transmembrane region" description="Helical" evidence="2">
    <location>
        <begin position="46"/>
        <end position="64"/>
    </location>
</feature>
<dbReference type="Proteomes" id="UP000305848">
    <property type="component" value="Unassembled WGS sequence"/>
</dbReference>
<protein>
    <recommendedName>
        <fullName evidence="5">PorT family protein</fullName>
    </recommendedName>
</protein>
<dbReference type="RefSeq" id="WP_137263924.1">
    <property type="nucleotide sequence ID" value="NZ_SZQL01000028.1"/>
</dbReference>
<dbReference type="AlphaFoldDB" id="A0A4U3KR16"/>
<sequence>MMTDNELDNLFKNTLGNHEAPIPADMWQRIQPGGTKKRPVVLWWKWYAVAAVLLIAGMATWWYADTAVINKNIATSYSNTTNKKDNNQPAIQDNNTANQLSDASPIHEKETSNNTNQINANQPIAHNDQTTTSAHTANEKEGNQHNTSLNEAALNEKNTTDVNETTLHPQQNVTSNDNNLSANQPNNNTNTAPTLPNSTINKPGAVSNNIVKPNTTANNTNNNNIVVANTKKENKKVKLPWTIEVFATSAYADKQTYGMEKEPLSSMAAPIPPPQPKPSLWNYGAGVRLGIPVSKNLTLKTGVQFAQTRQKAGYQQQNVVDMIAINGFADTSRYRQIVYQTENQQSTYNTLSVPVLISYQRGKKIQVGATAGIVVNAYSWYSGKVPNGTYTATLNAKETYRRNTGAALYAGITVAKMIGTVQIFAEPHLQYSLSSFTKPVVPFKQKINTYGLSIGVRTALHK</sequence>
<keyword evidence="2" id="KW-0812">Transmembrane</keyword>
<dbReference type="EMBL" id="SZQL01000028">
    <property type="protein sequence ID" value="TKK64768.1"/>
    <property type="molecule type" value="Genomic_DNA"/>
</dbReference>
<dbReference type="OrthoDB" id="619917at2"/>
<evidence type="ECO:0000256" key="2">
    <source>
        <dbReference type="SAM" id="Phobius"/>
    </source>
</evidence>
<evidence type="ECO:0008006" key="5">
    <source>
        <dbReference type="Google" id="ProtNLM"/>
    </source>
</evidence>
<feature type="compositionally biased region" description="Polar residues" evidence="1">
    <location>
        <begin position="80"/>
        <end position="102"/>
    </location>
</feature>
<keyword evidence="2" id="KW-1133">Transmembrane helix</keyword>